<proteinExistence type="inferred from homology"/>
<dbReference type="EMBL" id="JARKIB010000018">
    <property type="protein sequence ID" value="KAJ7769315.1"/>
    <property type="molecule type" value="Genomic_DNA"/>
</dbReference>
<evidence type="ECO:0000256" key="2">
    <source>
        <dbReference type="ARBA" id="ARBA00010790"/>
    </source>
</evidence>
<dbReference type="InterPro" id="IPR007867">
    <property type="entry name" value="GMC_OxRtase_C"/>
</dbReference>
<evidence type="ECO:0000259" key="3">
    <source>
        <dbReference type="Pfam" id="PF05199"/>
    </source>
</evidence>
<dbReference type="Proteomes" id="UP001215598">
    <property type="component" value="Unassembled WGS sequence"/>
</dbReference>
<keyword evidence="5" id="KW-1185">Reference proteome</keyword>
<dbReference type="SUPFAM" id="SSF51905">
    <property type="entry name" value="FAD/NAD(P)-binding domain"/>
    <property type="match status" value="1"/>
</dbReference>
<accession>A0AAD7JS30</accession>
<comment type="caution">
    <text evidence="4">The sequence shown here is derived from an EMBL/GenBank/DDBJ whole genome shotgun (WGS) entry which is preliminary data.</text>
</comment>
<comment type="similarity">
    <text evidence="2">Belongs to the GMC oxidoreductase family.</text>
</comment>
<dbReference type="PANTHER" id="PTHR11552">
    <property type="entry name" value="GLUCOSE-METHANOL-CHOLINE GMC OXIDOREDUCTASE"/>
    <property type="match status" value="1"/>
</dbReference>
<dbReference type="Gene3D" id="3.50.50.60">
    <property type="entry name" value="FAD/NAD(P)-binding domain"/>
    <property type="match status" value="1"/>
</dbReference>
<dbReference type="AlphaFoldDB" id="A0AAD7JS30"/>
<dbReference type="InterPro" id="IPR012132">
    <property type="entry name" value="GMC_OxRdtase"/>
</dbReference>
<evidence type="ECO:0000313" key="5">
    <source>
        <dbReference type="Proteomes" id="UP001215598"/>
    </source>
</evidence>
<organism evidence="4 5">
    <name type="scientific">Mycena metata</name>
    <dbReference type="NCBI Taxonomy" id="1033252"/>
    <lineage>
        <taxon>Eukaryota</taxon>
        <taxon>Fungi</taxon>
        <taxon>Dikarya</taxon>
        <taxon>Basidiomycota</taxon>
        <taxon>Agaricomycotina</taxon>
        <taxon>Agaricomycetes</taxon>
        <taxon>Agaricomycetidae</taxon>
        <taxon>Agaricales</taxon>
        <taxon>Marasmiineae</taxon>
        <taxon>Mycenaceae</taxon>
        <taxon>Mycena</taxon>
    </lineage>
</organism>
<dbReference type="InterPro" id="IPR036188">
    <property type="entry name" value="FAD/NAD-bd_sf"/>
</dbReference>
<protein>
    <recommendedName>
        <fullName evidence="3">Glucose-methanol-choline oxidoreductase C-terminal domain-containing protein</fullName>
    </recommendedName>
</protein>
<dbReference type="GO" id="GO:0050660">
    <property type="term" value="F:flavin adenine dinucleotide binding"/>
    <property type="evidence" value="ECO:0007669"/>
    <property type="project" value="InterPro"/>
</dbReference>
<name>A0AAD7JS30_9AGAR</name>
<sequence>MAPENDAVPRMVDDRLRVHGVRNLRIADCGILPGITAKHPMATVVMVEKKCVHMILGGRGCTQNEFGCVRQFNWSSISSNHRID</sequence>
<dbReference type="GO" id="GO:0016614">
    <property type="term" value="F:oxidoreductase activity, acting on CH-OH group of donors"/>
    <property type="evidence" value="ECO:0007669"/>
    <property type="project" value="InterPro"/>
</dbReference>
<comment type="cofactor">
    <cofactor evidence="1">
        <name>FAD</name>
        <dbReference type="ChEBI" id="CHEBI:57692"/>
    </cofactor>
</comment>
<reference evidence="4" key="1">
    <citation type="submission" date="2023-03" db="EMBL/GenBank/DDBJ databases">
        <title>Massive genome expansion in bonnet fungi (Mycena s.s.) driven by repeated elements and novel gene families across ecological guilds.</title>
        <authorList>
            <consortium name="Lawrence Berkeley National Laboratory"/>
            <person name="Harder C.B."/>
            <person name="Miyauchi S."/>
            <person name="Viragh M."/>
            <person name="Kuo A."/>
            <person name="Thoen E."/>
            <person name="Andreopoulos B."/>
            <person name="Lu D."/>
            <person name="Skrede I."/>
            <person name="Drula E."/>
            <person name="Henrissat B."/>
            <person name="Morin E."/>
            <person name="Kohler A."/>
            <person name="Barry K."/>
            <person name="LaButti K."/>
            <person name="Morin E."/>
            <person name="Salamov A."/>
            <person name="Lipzen A."/>
            <person name="Mereny Z."/>
            <person name="Hegedus B."/>
            <person name="Baldrian P."/>
            <person name="Stursova M."/>
            <person name="Weitz H."/>
            <person name="Taylor A."/>
            <person name="Grigoriev I.V."/>
            <person name="Nagy L.G."/>
            <person name="Martin F."/>
            <person name="Kauserud H."/>
        </authorList>
    </citation>
    <scope>NUCLEOTIDE SEQUENCE</scope>
    <source>
        <strain evidence="4">CBHHK182m</strain>
    </source>
</reference>
<dbReference type="Pfam" id="PF05199">
    <property type="entry name" value="GMC_oxred_C"/>
    <property type="match status" value="1"/>
</dbReference>
<gene>
    <name evidence="4" type="ORF">B0H16DRAFT_1411273</name>
</gene>
<feature type="domain" description="Glucose-methanol-choline oxidoreductase C-terminal" evidence="3">
    <location>
        <begin position="7"/>
        <end position="47"/>
    </location>
</feature>
<dbReference type="PANTHER" id="PTHR11552:SF219">
    <property type="entry name" value="GLUCOSE-METHANOL-CHOLINE OXIDOREDUCTASE N-TERMINAL DOMAIN-CONTAINING PROTEIN"/>
    <property type="match status" value="1"/>
</dbReference>
<evidence type="ECO:0000313" key="4">
    <source>
        <dbReference type="EMBL" id="KAJ7769315.1"/>
    </source>
</evidence>
<evidence type="ECO:0000256" key="1">
    <source>
        <dbReference type="ARBA" id="ARBA00001974"/>
    </source>
</evidence>